<protein>
    <submittedName>
        <fullName evidence="2">Uncharacterized protein</fullName>
    </submittedName>
</protein>
<dbReference type="Proteomes" id="UP000503349">
    <property type="component" value="Chromosome 1"/>
</dbReference>
<evidence type="ECO:0000313" key="3">
    <source>
        <dbReference type="Proteomes" id="UP000503349"/>
    </source>
</evidence>
<evidence type="ECO:0000256" key="1">
    <source>
        <dbReference type="SAM" id="MobiDB-lite"/>
    </source>
</evidence>
<reference evidence="3" key="2">
    <citation type="submission" date="2019-02" db="EMBL/GenBank/DDBJ databases">
        <title>Opniocepnalus argus Var Kimnra genome.</title>
        <authorList>
            <person name="Zhou C."/>
            <person name="Xiao S."/>
        </authorList>
    </citation>
    <scope>NUCLEOTIDE SEQUENCE [LARGE SCALE GENOMIC DNA]</scope>
</reference>
<accession>A0A6G1QYC8</accession>
<evidence type="ECO:0000313" key="2">
    <source>
        <dbReference type="EMBL" id="KAF3707319.1"/>
    </source>
</evidence>
<keyword evidence="3" id="KW-1185">Reference proteome</keyword>
<feature type="region of interest" description="Disordered" evidence="1">
    <location>
        <begin position="1"/>
        <end position="50"/>
    </location>
</feature>
<dbReference type="AlphaFoldDB" id="A0A6G1QYC8"/>
<proteinExistence type="predicted"/>
<organism evidence="2 3">
    <name type="scientific">Channa argus</name>
    <name type="common">Northern snakehead</name>
    <name type="synonym">Ophicephalus argus</name>
    <dbReference type="NCBI Taxonomy" id="215402"/>
    <lineage>
        <taxon>Eukaryota</taxon>
        <taxon>Metazoa</taxon>
        <taxon>Chordata</taxon>
        <taxon>Craniata</taxon>
        <taxon>Vertebrata</taxon>
        <taxon>Euteleostomi</taxon>
        <taxon>Actinopterygii</taxon>
        <taxon>Neopterygii</taxon>
        <taxon>Teleostei</taxon>
        <taxon>Neoteleostei</taxon>
        <taxon>Acanthomorphata</taxon>
        <taxon>Anabantaria</taxon>
        <taxon>Anabantiformes</taxon>
        <taxon>Channoidei</taxon>
        <taxon>Channidae</taxon>
        <taxon>Channa</taxon>
    </lineage>
</organism>
<dbReference type="EMBL" id="CM015712">
    <property type="protein sequence ID" value="KAF3707319.1"/>
    <property type="molecule type" value="Genomic_DNA"/>
</dbReference>
<sequence length="50" mass="5431">MGRALDWDVGGHGIKSLPTRHGPSQPSRDTLVLVPSPDKMEGLWQEGHLA</sequence>
<reference evidence="2 3" key="1">
    <citation type="submission" date="2019-02" db="EMBL/GenBank/DDBJ databases">
        <title>Opniocepnalus argus genome.</title>
        <authorList>
            <person name="Zhou C."/>
            <person name="Xiao S."/>
        </authorList>
    </citation>
    <scope>NUCLEOTIDE SEQUENCE [LARGE SCALE GENOMIC DNA]</scope>
    <source>
        <strain evidence="2">OARG1902GOOAL</strain>
        <tissue evidence="2">Muscle</tissue>
    </source>
</reference>
<gene>
    <name evidence="2" type="ORF">EXN66_Car000492</name>
</gene>
<name>A0A6G1QYC8_CHAAH</name>